<feature type="region of interest" description="Disordered" evidence="1">
    <location>
        <begin position="1"/>
        <end position="28"/>
    </location>
</feature>
<proteinExistence type="predicted"/>
<organism evidence="3 4">
    <name type="scientific">Rhizobium oryzicola</name>
    <dbReference type="NCBI Taxonomy" id="1232668"/>
    <lineage>
        <taxon>Bacteria</taxon>
        <taxon>Pseudomonadati</taxon>
        <taxon>Pseudomonadota</taxon>
        <taxon>Alphaproteobacteria</taxon>
        <taxon>Hyphomicrobiales</taxon>
        <taxon>Rhizobiaceae</taxon>
        <taxon>Rhizobium/Agrobacterium group</taxon>
        <taxon>Rhizobium</taxon>
    </lineage>
</organism>
<dbReference type="Pfam" id="PF20327">
    <property type="entry name" value="DUF6622"/>
    <property type="match status" value="1"/>
</dbReference>
<keyword evidence="2" id="KW-0472">Membrane</keyword>
<evidence type="ECO:0000256" key="1">
    <source>
        <dbReference type="SAM" id="MobiDB-lite"/>
    </source>
</evidence>
<dbReference type="RefSeq" id="WP_302079706.1">
    <property type="nucleotide sequence ID" value="NZ_JAUKWQ010000015.1"/>
</dbReference>
<protein>
    <submittedName>
        <fullName evidence="3">Uncharacterized protein</fullName>
    </submittedName>
</protein>
<keyword evidence="4" id="KW-1185">Reference proteome</keyword>
<evidence type="ECO:0000313" key="4">
    <source>
        <dbReference type="Proteomes" id="UP001169006"/>
    </source>
</evidence>
<feature type="transmembrane region" description="Helical" evidence="2">
    <location>
        <begin position="155"/>
        <end position="175"/>
    </location>
</feature>
<evidence type="ECO:0000313" key="3">
    <source>
        <dbReference type="EMBL" id="MDO1585421.1"/>
    </source>
</evidence>
<keyword evidence="2" id="KW-0812">Transmembrane</keyword>
<reference evidence="3" key="1">
    <citation type="journal article" date="2015" name="Int. J. Syst. Evol. Microbiol.">
        <title>Rhizobium oryzicola sp. nov., potential plant-growth-promoting endophytic bacteria isolated from rice roots.</title>
        <authorList>
            <person name="Zhang X.X."/>
            <person name="Gao J.S."/>
            <person name="Cao Y.H."/>
            <person name="Sheirdil R.A."/>
            <person name="Wang X.C."/>
            <person name="Zhang L."/>
        </authorList>
    </citation>
    <scope>NUCLEOTIDE SEQUENCE</scope>
    <source>
        <strain evidence="3">05753</strain>
    </source>
</reference>
<reference evidence="3" key="2">
    <citation type="submission" date="2023-07" db="EMBL/GenBank/DDBJ databases">
        <authorList>
            <person name="Sun H."/>
        </authorList>
    </citation>
    <scope>NUCLEOTIDE SEQUENCE</scope>
    <source>
        <strain evidence="3">05753</strain>
    </source>
</reference>
<feature type="transmembrane region" description="Helical" evidence="2">
    <location>
        <begin position="187"/>
        <end position="204"/>
    </location>
</feature>
<keyword evidence="2" id="KW-1133">Transmembrane helix</keyword>
<name>A0ABT8T4A1_9HYPH</name>
<feature type="transmembrane region" description="Helical" evidence="2">
    <location>
        <begin position="61"/>
        <end position="78"/>
    </location>
</feature>
<feature type="compositionally biased region" description="Basic and acidic residues" evidence="1">
    <location>
        <begin position="17"/>
        <end position="28"/>
    </location>
</feature>
<dbReference type="EMBL" id="JAUKWQ010000015">
    <property type="protein sequence ID" value="MDO1585421.1"/>
    <property type="molecule type" value="Genomic_DNA"/>
</dbReference>
<evidence type="ECO:0000256" key="2">
    <source>
        <dbReference type="SAM" id="Phobius"/>
    </source>
</evidence>
<comment type="caution">
    <text evidence="3">The sequence shown here is derived from an EMBL/GenBank/DDBJ whole genome shotgun (WGS) entry which is preliminary data.</text>
</comment>
<accession>A0ABT8T4A1</accession>
<feature type="transmembrane region" description="Helical" evidence="2">
    <location>
        <begin position="90"/>
        <end position="109"/>
    </location>
</feature>
<sequence>MPPDLPFQAERGLPPTELREERHGDSDHDFPTIDLTLYEPSCKTNNVRILQHFKELAMSHVPPYVYILFLTLLWMGISRCQPRTFRIERLLIMPILMAALGFHGFYGLFHSASLLDLLAGLCGGAIGVALGYSHVQAWAVTVNRAEHTVSVPGDVMMLVVILATFCFEFALHYLVESGAVRMSNLDLSSIAAALWMLFIGMSVGRNANLACRFWRSGEGRL</sequence>
<gene>
    <name evidence="3" type="ORF">Q2T52_25290</name>
</gene>
<dbReference type="InterPro" id="IPR046730">
    <property type="entry name" value="DUF6622"/>
</dbReference>
<feature type="transmembrane region" description="Helical" evidence="2">
    <location>
        <begin position="115"/>
        <end position="135"/>
    </location>
</feature>
<dbReference type="Proteomes" id="UP001169006">
    <property type="component" value="Unassembled WGS sequence"/>
</dbReference>